<dbReference type="AlphaFoldDB" id="A0AAW1YJE9"/>
<feature type="compositionally biased region" description="Low complexity" evidence="1">
    <location>
        <begin position="15"/>
        <end position="27"/>
    </location>
</feature>
<organism evidence="2 3">
    <name type="scientific">Rubus argutus</name>
    <name type="common">Southern blackberry</name>
    <dbReference type="NCBI Taxonomy" id="59490"/>
    <lineage>
        <taxon>Eukaryota</taxon>
        <taxon>Viridiplantae</taxon>
        <taxon>Streptophyta</taxon>
        <taxon>Embryophyta</taxon>
        <taxon>Tracheophyta</taxon>
        <taxon>Spermatophyta</taxon>
        <taxon>Magnoliopsida</taxon>
        <taxon>eudicotyledons</taxon>
        <taxon>Gunneridae</taxon>
        <taxon>Pentapetalae</taxon>
        <taxon>rosids</taxon>
        <taxon>fabids</taxon>
        <taxon>Rosales</taxon>
        <taxon>Rosaceae</taxon>
        <taxon>Rosoideae</taxon>
        <taxon>Rosoideae incertae sedis</taxon>
        <taxon>Rubus</taxon>
    </lineage>
</organism>
<dbReference type="PANTHER" id="PTHR33052">
    <property type="entry name" value="DUF4228 DOMAIN PROTEIN-RELATED"/>
    <property type="match status" value="1"/>
</dbReference>
<reference evidence="2 3" key="1">
    <citation type="journal article" date="2023" name="G3 (Bethesda)">
        <title>A chromosome-length genome assembly and annotation of blackberry (Rubus argutus, cv. 'Hillquist').</title>
        <authorList>
            <person name="Bruna T."/>
            <person name="Aryal R."/>
            <person name="Dudchenko O."/>
            <person name="Sargent D.J."/>
            <person name="Mead D."/>
            <person name="Buti M."/>
            <person name="Cavallini A."/>
            <person name="Hytonen T."/>
            <person name="Andres J."/>
            <person name="Pham M."/>
            <person name="Weisz D."/>
            <person name="Mascagni F."/>
            <person name="Usai G."/>
            <person name="Natali L."/>
            <person name="Bassil N."/>
            <person name="Fernandez G.E."/>
            <person name="Lomsadze A."/>
            <person name="Armour M."/>
            <person name="Olukolu B."/>
            <person name="Poorten T."/>
            <person name="Britton C."/>
            <person name="Davik J."/>
            <person name="Ashrafi H."/>
            <person name="Aiden E.L."/>
            <person name="Borodovsky M."/>
            <person name="Worthington M."/>
        </authorList>
    </citation>
    <scope>NUCLEOTIDE SEQUENCE [LARGE SCALE GENOMIC DNA]</scope>
    <source>
        <strain evidence="2">PI 553951</strain>
    </source>
</reference>
<dbReference type="Pfam" id="PF14009">
    <property type="entry name" value="PADRE"/>
    <property type="match status" value="1"/>
</dbReference>
<comment type="caution">
    <text evidence="2">The sequence shown here is derived from an EMBL/GenBank/DDBJ whole genome shotgun (WGS) entry which is preliminary data.</text>
</comment>
<sequence length="126" mass="13542">MGACASSPKIKLKRNGGSSSRLGGTRSDYIGHPKGIVVIHVDGGDRVQELKQPTQAKHILSQHPNHILCNSEAMSVGTCVPRVPDDEELQPGQIYFLLPLHHAHNPLSLPQLCNLAIKASSALGKR</sequence>
<proteinExistence type="predicted"/>
<evidence type="ECO:0000256" key="1">
    <source>
        <dbReference type="SAM" id="MobiDB-lite"/>
    </source>
</evidence>
<feature type="region of interest" description="Disordered" evidence="1">
    <location>
        <begin position="1"/>
        <end position="28"/>
    </location>
</feature>
<protein>
    <submittedName>
        <fullName evidence="2">Uncharacterized protein</fullName>
    </submittedName>
</protein>
<evidence type="ECO:0000313" key="2">
    <source>
        <dbReference type="EMBL" id="KAK9948732.1"/>
    </source>
</evidence>
<dbReference type="Proteomes" id="UP001457282">
    <property type="component" value="Unassembled WGS sequence"/>
</dbReference>
<gene>
    <name evidence="2" type="ORF">M0R45_004296</name>
</gene>
<evidence type="ECO:0000313" key="3">
    <source>
        <dbReference type="Proteomes" id="UP001457282"/>
    </source>
</evidence>
<accession>A0AAW1YJE9</accession>
<keyword evidence="3" id="KW-1185">Reference proteome</keyword>
<dbReference type="EMBL" id="JBEDUW010000001">
    <property type="protein sequence ID" value="KAK9948732.1"/>
    <property type="molecule type" value="Genomic_DNA"/>
</dbReference>
<dbReference type="InterPro" id="IPR025322">
    <property type="entry name" value="PADRE_dom"/>
</dbReference>
<name>A0AAW1YJE9_RUBAR</name>